<keyword evidence="2" id="KW-1185">Reference proteome</keyword>
<accession>A0A017TH02</accession>
<evidence type="ECO:0000313" key="2">
    <source>
        <dbReference type="Proteomes" id="UP000019678"/>
    </source>
</evidence>
<reference evidence="1 2" key="1">
    <citation type="submission" date="2013-05" db="EMBL/GenBank/DDBJ databases">
        <title>Genome assembly of Chondromyces apiculatus DSM 436.</title>
        <authorList>
            <person name="Sharma G."/>
            <person name="Khatri I."/>
            <person name="Kaur C."/>
            <person name="Mayilraj S."/>
            <person name="Subramanian S."/>
        </authorList>
    </citation>
    <scope>NUCLEOTIDE SEQUENCE [LARGE SCALE GENOMIC DNA]</scope>
    <source>
        <strain evidence="1 2">DSM 436</strain>
    </source>
</reference>
<comment type="caution">
    <text evidence="1">The sequence shown here is derived from an EMBL/GenBank/DDBJ whole genome shotgun (WGS) entry which is preliminary data.</text>
</comment>
<gene>
    <name evidence="1" type="ORF">CAP_4054</name>
</gene>
<dbReference type="AlphaFoldDB" id="A0A017TH02"/>
<evidence type="ECO:0000313" key="1">
    <source>
        <dbReference type="EMBL" id="EYF08524.1"/>
    </source>
</evidence>
<organism evidence="1 2">
    <name type="scientific">Chondromyces apiculatus DSM 436</name>
    <dbReference type="NCBI Taxonomy" id="1192034"/>
    <lineage>
        <taxon>Bacteria</taxon>
        <taxon>Pseudomonadati</taxon>
        <taxon>Myxococcota</taxon>
        <taxon>Polyangia</taxon>
        <taxon>Polyangiales</taxon>
        <taxon>Polyangiaceae</taxon>
        <taxon>Chondromyces</taxon>
    </lineage>
</organism>
<dbReference type="Proteomes" id="UP000019678">
    <property type="component" value="Unassembled WGS sequence"/>
</dbReference>
<proteinExistence type="predicted"/>
<dbReference type="STRING" id="1192034.CAP_4054"/>
<protein>
    <submittedName>
        <fullName evidence="1">Uncharacterized protein</fullName>
    </submittedName>
</protein>
<sequence length="335" mass="35017">MSAFMVVAAALAGCRRRPPPPKLDVSGQPTVEKPSVDTAVEYVSDAADRPAIGEDEVRVADSESMPSHVSYSCDEQGGPRACEVSVLAPDVLLGRFTFSQRPGDKDQQARRVAAAHGADLVVFLSSQGRPQDTYAALATSDQLPTAEKALESLSGMLASYTREKKVSGTFPVRTAGTGAGAGAGAGTTGTTSADLNAPLHKDRCYLVALALGSDARVSQAAWRDLVLEDEGPLSSPEEGISQKSGEGRAKLMGPLCGMLGTPSPSLVMRANKAGPHQISGSYELTLYSRPVTEMDRAHAKAAEDWGHCATCKLDPVCLAKHGVTPLRCEELGGTP</sequence>
<name>A0A017TH02_9BACT</name>
<dbReference type="EMBL" id="ASRX01000003">
    <property type="protein sequence ID" value="EYF08524.1"/>
    <property type="molecule type" value="Genomic_DNA"/>
</dbReference>